<dbReference type="Gene3D" id="3.40.50.1460">
    <property type="match status" value="1"/>
</dbReference>
<evidence type="ECO:0000256" key="1">
    <source>
        <dbReference type="SAM" id="MobiDB-lite"/>
    </source>
</evidence>
<dbReference type="AlphaFoldDB" id="A0A446CHL3"/>
<protein>
    <recommendedName>
        <fullName evidence="4">Caspase family p20 domain-containing protein</fullName>
    </recommendedName>
</protein>
<keyword evidence="3" id="KW-1185">Reference proteome</keyword>
<gene>
    <name evidence="2" type="ORF">AGI3411_03070</name>
</gene>
<organism evidence="2 3">
    <name type="scientific">Achromobacter agilis</name>
    <dbReference type="NCBI Taxonomy" id="1353888"/>
    <lineage>
        <taxon>Bacteria</taxon>
        <taxon>Pseudomonadati</taxon>
        <taxon>Pseudomonadota</taxon>
        <taxon>Betaproteobacteria</taxon>
        <taxon>Burkholderiales</taxon>
        <taxon>Alcaligenaceae</taxon>
        <taxon>Achromobacter</taxon>
    </lineage>
</organism>
<proteinExistence type="predicted"/>
<dbReference type="RefSeq" id="WP_129528249.1">
    <property type="nucleotide sequence ID" value="NZ_UFQB01000012.1"/>
</dbReference>
<evidence type="ECO:0008006" key="4">
    <source>
        <dbReference type="Google" id="ProtNLM"/>
    </source>
</evidence>
<feature type="compositionally biased region" description="Basic and acidic residues" evidence="1">
    <location>
        <begin position="280"/>
        <end position="289"/>
    </location>
</feature>
<dbReference type="EMBL" id="UFQB01000012">
    <property type="protein sequence ID" value="SSW67407.1"/>
    <property type="molecule type" value="Genomic_DNA"/>
</dbReference>
<accession>A0A446CHL3</accession>
<dbReference type="SUPFAM" id="SSF52129">
    <property type="entry name" value="Caspase-like"/>
    <property type="match status" value="1"/>
</dbReference>
<evidence type="ECO:0000313" key="2">
    <source>
        <dbReference type="EMBL" id="SSW67407.1"/>
    </source>
</evidence>
<feature type="region of interest" description="Disordered" evidence="1">
    <location>
        <begin position="257"/>
        <end position="308"/>
    </location>
</feature>
<dbReference type="InterPro" id="IPR029030">
    <property type="entry name" value="Caspase-like_dom_sf"/>
</dbReference>
<evidence type="ECO:0000313" key="3">
    <source>
        <dbReference type="Proteomes" id="UP000289184"/>
    </source>
</evidence>
<reference evidence="2 3" key="1">
    <citation type="submission" date="2018-07" db="EMBL/GenBank/DDBJ databases">
        <authorList>
            <person name="Peeters C."/>
        </authorList>
    </citation>
    <scope>NUCLEOTIDE SEQUENCE [LARGE SCALE GENOMIC DNA]</scope>
    <source>
        <strain evidence="2 3">LMG 3411</strain>
    </source>
</reference>
<sequence>MDRAIVLVGVSRTQGDLGRLEAVESAVDRMESWAREQGIPEDRIVRLTDAADRPVTVRRIYRAIDRLIDLDGLEQLIVYFSGHGCMLGRSEFWLLSEAPTDPNAAVNLEVCFDLARYGRIPHVVLISDACRTVAKDVLQSRIYGASIFPSFNDGGPGRGVDIFYATRPGAPALELPTLAGVNEVYQAVYTEVLCDALGGGEPDLVVDGFIRPRPLGDALMALVPKDLLRRGMPIRVGQETDARISSDDRAWIARFDLRKPQGLPRQRPPGPGSAGPGKGIDGEAGRPEDGTPDDDTPEDGMPPLPVGSLVDYLLTHPSDVAGLELQVSRTLSDQAGSLLHSVIRRAIGEEPALREPGFILRGREVRRVVCHDYGGRIGSRADVYHPAPGARLEPYTAWEFPHLSRPAQALLIFRDGSGTLLPVFPRCAGIVEFDAEGGFTLRYEPLEGQAGAEDLRELRWLRAAVAESARQGIFALEPASARMLESRMRGLRFLDPVLALHAAYAYREIGEIDRILALQDYLWRSLDVRLFDLALLSRDLLREDYAGAGVMPAAPLLSTGWVLMDSLGCKLPPEVRELRQYDTGSLWTHYTPEGVRILEAWLQPASGPAEVYEMEAPRA</sequence>
<dbReference type="OrthoDB" id="6022002at2"/>
<name>A0A446CHL3_9BURK</name>
<dbReference type="Proteomes" id="UP000289184">
    <property type="component" value="Unassembled WGS sequence"/>
</dbReference>